<dbReference type="GeneID" id="22574677"/>
<keyword evidence="3" id="KW-1185">Reference proteome</keyword>
<reference evidence="2 3" key="1">
    <citation type="journal article" date="2015" name="Sci. Rep.">
        <title>The genome of Leishmania panamensis: insights into genomics of the L. (Viannia) subgenus.</title>
        <authorList>
            <person name="Llanes A."/>
            <person name="Restrepo C.M."/>
            <person name="Vecchio G.D."/>
            <person name="Anguizola F.J."/>
            <person name="Lleonart R."/>
        </authorList>
    </citation>
    <scope>NUCLEOTIDE SEQUENCE [LARGE SCALE GENOMIC DNA]</scope>
    <source>
        <strain evidence="2 3">MHOM/PA/94/PSC-1</strain>
    </source>
</reference>
<feature type="region of interest" description="Disordered" evidence="1">
    <location>
        <begin position="187"/>
        <end position="215"/>
    </location>
</feature>
<dbReference type="VEuPathDB" id="TriTrypDB:LPAL13_200053200"/>
<dbReference type="KEGG" id="lpan:LPMP_204650"/>
<dbReference type="Proteomes" id="UP000063063">
    <property type="component" value="Chromosome 20"/>
</dbReference>
<evidence type="ECO:0008006" key="4">
    <source>
        <dbReference type="Google" id="ProtNLM"/>
    </source>
</evidence>
<sequence>MSELQLILSPAQLTKHYELLQFLSRHPNQPYTLAQLDSLLPRGVALQGFPKEWFSLIEDGACWHRSIELHRNYSATASTAAARLNTGAAQDGPSASSPLGFNSTAAERAKYVLLCARAEVNTLDELRKRIDSPSTLLDPEGCVALHTDQIVISTALIRRAVRTGLVHYFPDAYDKAEYKHLGMRDASSSASGGAAAGSGPEGRTGNSGGSSRANVGQATSSLLESFLERDEAHGEGRNGGGDRIYVALPPGVCVHHRLLTRRGVPEQEAYSLPTRFYVGERVQILFDNQVAVKKLGLPNELRVDWSLAGVKLPNTGDTRQTTGEGGTSRLEALAAAPPPPLRVRRENLAVHSTPAVANASPSAVTEASAAADAPAPIVISTKVKMEIEAVQACLVKLILTVNGVENVLNLEVREEAVSLPGVLVLRDRHLDSFSLPEKSVLADPIVNPSPSWQYPYESVLRAACSSLPSNSRDDIAAQWASAAAEPWSELVPLPWTQNPSPAVLALREATYPAQDATVRAATRAVFSAQSLADEARLRQTKARVRFEADARAGSGSGGKRRRRQQLRSNVMLSNRHLLHFGLDFSIPFVNLRQ</sequence>
<dbReference type="EMBL" id="CP009389">
    <property type="protein sequence ID" value="AIN97959.1"/>
    <property type="molecule type" value="Genomic_DNA"/>
</dbReference>
<dbReference type="AlphaFoldDB" id="A0A088RRU2"/>
<dbReference type="VEuPathDB" id="TriTrypDB:LPMP_204650"/>
<organism evidence="2 3">
    <name type="scientific">Leishmania panamensis</name>
    <dbReference type="NCBI Taxonomy" id="5679"/>
    <lineage>
        <taxon>Eukaryota</taxon>
        <taxon>Discoba</taxon>
        <taxon>Euglenozoa</taxon>
        <taxon>Kinetoplastea</taxon>
        <taxon>Metakinetoplastina</taxon>
        <taxon>Trypanosomatida</taxon>
        <taxon>Trypanosomatidae</taxon>
        <taxon>Leishmaniinae</taxon>
        <taxon>Leishmania</taxon>
        <taxon>Leishmania guyanensis species complex</taxon>
    </lineage>
</organism>
<dbReference type="eggNOG" id="ENOG502S04X">
    <property type="taxonomic scope" value="Eukaryota"/>
</dbReference>
<evidence type="ECO:0000256" key="1">
    <source>
        <dbReference type="SAM" id="MobiDB-lite"/>
    </source>
</evidence>
<evidence type="ECO:0000313" key="3">
    <source>
        <dbReference type="Proteomes" id="UP000063063"/>
    </source>
</evidence>
<gene>
    <name evidence="2" type="ORF">LPMP_204650</name>
</gene>
<name>A0A088RRU2_LEIPA</name>
<feature type="compositionally biased region" description="Gly residues" evidence="1">
    <location>
        <begin position="194"/>
        <end position="208"/>
    </location>
</feature>
<proteinExistence type="predicted"/>
<dbReference type="RefSeq" id="XP_010698666.1">
    <property type="nucleotide sequence ID" value="XM_010700364.1"/>
</dbReference>
<evidence type="ECO:0000313" key="2">
    <source>
        <dbReference type="EMBL" id="AIN97959.1"/>
    </source>
</evidence>
<dbReference type="OrthoDB" id="277424at2759"/>
<accession>A0A088RRU2</accession>
<protein>
    <recommendedName>
        <fullName evidence="4">TFIIH basal transcription factor subunit</fullName>
    </recommendedName>
</protein>